<evidence type="ECO:0000313" key="4">
    <source>
        <dbReference type="Proteomes" id="UP000266188"/>
    </source>
</evidence>
<dbReference type="Pfam" id="PF13086">
    <property type="entry name" value="AAA_11"/>
    <property type="match status" value="1"/>
</dbReference>
<feature type="non-terminal residue" evidence="3">
    <location>
        <position position="168"/>
    </location>
</feature>
<gene>
    <name evidence="3" type="ORF">PHISCL_10429</name>
</gene>
<dbReference type="GO" id="GO:0001147">
    <property type="term" value="F:transcription termination site sequence-specific DNA binding"/>
    <property type="evidence" value="ECO:0007669"/>
    <property type="project" value="TreeGrafter"/>
</dbReference>
<feature type="domain" description="DNA2/NAM7 helicase-like C-terminal" evidence="2">
    <location>
        <begin position="59"/>
        <end position="162"/>
    </location>
</feature>
<reference evidence="4" key="1">
    <citation type="submission" date="2017-02" db="EMBL/GenBank/DDBJ databases">
        <authorList>
            <person name="Tafer H."/>
            <person name="Lopandic K."/>
        </authorList>
    </citation>
    <scope>NUCLEOTIDE SEQUENCE [LARGE SCALE GENOMIC DNA]</scope>
    <source>
        <strain evidence="4">CBS 366.77</strain>
    </source>
</reference>
<dbReference type="GO" id="GO:0004519">
    <property type="term" value="F:endonuclease activity"/>
    <property type="evidence" value="ECO:0007669"/>
    <property type="project" value="UniProtKB-KW"/>
</dbReference>
<dbReference type="AlphaFoldDB" id="A0A3A2ZD03"/>
<comment type="caution">
    <text evidence="3">The sequence shown here is derived from an EMBL/GenBank/DDBJ whole genome shotgun (WGS) entry which is preliminary data.</text>
</comment>
<feature type="domain" description="DNA2/NAM7 helicase helicase" evidence="1">
    <location>
        <begin position="2"/>
        <end position="52"/>
    </location>
</feature>
<dbReference type="Proteomes" id="UP000266188">
    <property type="component" value="Unassembled WGS sequence"/>
</dbReference>
<dbReference type="InterPro" id="IPR027417">
    <property type="entry name" value="P-loop_NTPase"/>
</dbReference>
<dbReference type="OrthoDB" id="6513042at2759"/>
<evidence type="ECO:0000259" key="2">
    <source>
        <dbReference type="Pfam" id="PF13087"/>
    </source>
</evidence>
<accession>A0A3A2ZD03</accession>
<dbReference type="PANTHER" id="PTHR10887:SF495">
    <property type="entry name" value="HELICASE SENATAXIN ISOFORM X1-RELATED"/>
    <property type="match status" value="1"/>
</dbReference>
<organism evidence="3 4">
    <name type="scientific">Aspergillus sclerotialis</name>
    <dbReference type="NCBI Taxonomy" id="2070753"/>
    <lineage>
        <taxon>Eukaryota</taxon>
        <taxon>Fungi</taxon>
        <taxon>Dikarya</taxon>
        <taxon>Ascomycota</taxon>
        <taxon>Pezizomycotina</taxon>
        <taxon>Eurotiomycetes</taxon>
        <taxon>Eurotiomycetidae</taxon>
        <taxon>Eurotiales</taxon>
        <taxon>Aspergillaceae</taxon>
        <taxon>Aspergillus</taxon>
        <taxon>Aspergillus subgen. Polypaecilum</taxon>
    </lineage>
</organism>
<protein>
    <submittedName>
        <fullName evidence="3">tRNA-splicing endonuclease</fullName>
    </submittedName>
</protein>
<dbReference type="Gene3D" id="3.40.50.300">
    <property type="entry name" value="P-loop containing nucleotide triphosphate hydrolases"/>
    <property type="match status" value="2"/>
</dbReference>
<sequence length="168" mass="19068">MFQNLSIEFETVVIDEAAQSIELSALIPLKYGCSKCILVGDPKQLPPTVLSRVASRFQYEQSLFVRMQANHPKDVHLLDTQYRMHPEISAFPSAAFYDGRLQDGPNMGSLRASPWHHSEHLSPYRFFDVQGLHQNAAKGHSLVNAAEVRVAMQLYERLVTDFRGYDFA</sequence>
<dbReference type="InterPro" id="IPR045055">
    <property type="entry name" value="DNA2/NAM7-like"/>
</dbReference>
<dbReference type="InterPro" id="IPR041677">
    <property type="entry name" value="DNA2/NAM7_AAA_11"/>
</dbReference>
<dbReference type="EMBL" id="MVGC01001339">
    <property type="protein sequence ID" value="RJE17234.1"/>
    <property type="molecule type" value="Genomic_DNA"/>
</dbReference>
<dbReference type="SUPFAM" id="SSF52540">
    <property type="entry name" value="P-loop containing nucleoside triphosphate hydrolases"/>
    <property type="match status" value="1"/>
</dbReference>
<dbReference type="PANTHER" id="PTHR10887">
    <property type="entry name" value="DNA2/NAM7 HELICASE FAMILY"/>
    <property type="match status" value="1"/>
</dbReference>
<evidence type="ECO:0000313" key="3">
    <source>
        <dbReference type="EMBL" id="RJE17234.1"/>
    </source>
</evidence>
<keyword evidence="4" id="KW-1185">Reference proteome</keyword>
<proteinExistence type="predicted"/>
<dbReference type="GO" id="GO:0004386">
    <property type="term" value="F:helicase activity"/>
    <property type="evidence" value="ECO:0007669"/>
    <property type="project" value="InterPro"/>
</dbReference>
<evidence type="ECO:0000259" key="1">
    <source>
        <dbReference type="Pfam" id="PF13086"/>
    </source>
</evidence>
<keyword evidence="3" id="KW-0255">Endonuclease</keyword>
<dbReference type="Pfam" id="PF13087">
    <property type="entry name" value="AAA_12"/>
    <property type="match status" value="1"/>
</dbReference>
<keyword evidence="3" id="KW-0540">Nuclease</keyword>
<dbReference type="GO" id="GO:0006369">
    <property type="term" value="P:termination of RNA polymerase II transcription"/>
    <property type="evidence" value="ECO:0007669"/>
    <property type="project" value="TreeGrafter"/>
</dbReference>
<keyword evidence="3" id="KW-0378">Hydrolase</keyword>
<dbReference type="GO" id="GO:0016604">
    <property type="term" value="C:nuclear body"/>
    <property type="evidence" value="ECO:0007669"/>
    <property type="project" value="TreeGrafter"/>
</dbReference>
<dbReference type="InterPro" id="IPR041679">
    <property type="entry name" value="DNA2/NAM7-like_C"/>
</dbReference>
<dbReference type="STRING" id="2070753.A0A3A2ZD03"/>
<name>A0A3A2ZD03_9EURO</name>